<evidence type="ECO:0000313" key="2">
    <source>
        <dbReference type="EMBL" id="OSY89333.1"/>
    </source>
</evidence>
<evidence type="ECO:0000259" key="1">
    <source>
        <dbReference type="Pfam" id="PF12146"/>
    </source>
</evidence>
<accession>A0A1Y2PFS3</accession>
<reference evidence="2 3" key="1">
    <citation type="submission" date="2015-03" db="EMBL/GenBank/DDBJ databases">
        <title>Genome sequence of Tenacibaculum sp. S2-2, isolated from intestinal microbiota of sea cucumber, Apostichopus japonicas.</title>
        <authorList>
            <person name="Shao Z."/>
            <person name="Wang L."/>
            <person name="Li X."/>
        </authorList>
    </citation>
    <scope>NUCLEOTIDE SEQUENCE [LARGE SCALE GENOMIC DNA]</scope>
    <source>
        <strain evidence="2 3">S2-2</strain>
    </source>
</reference>
<dbReference type="STRING" id="1635173.WH52_01470"/>
<gene>
    <name evidence="2" type="ORF">WH52_01470</name>
</gene>
<dbReference type="Gene3D" id="3.40.50.1820">
    <property type="entry name" value="alpha/beta hydrolase"/>
    <property type="match status" value="1"/>
</dbReference>
<feature type="domain" description="Serine aminopeptidase S33" evidence="1">
    <location>
        <begin position="97"/>
        <end position="195"/>
    </location>
</feature>
<comment type="caution">
    <text evidence="2">The sequence shown here is derived from an EMBL/GenBank/DDBJ whole genome shotgun (WGS) entry which is preliminary data.</text>
</comment>
<evidence type="ECO:0000313" key="3">
    <source>
        <dbReference type="Proteomes" id="UP000194221"/>
    </source>
</evidence>
<dbReference type="EMBL" id="LAPZ01000001">
    <property type="protein sequence ID" value="OSY89333.1"/>
    <property type="molecule type" value="Genomic_DNA"/>
</dbReference>
<dbReference type="RefSeq" id="WP_086029144.1">
    <property type="nucleotide sequence ID" value="NZ_LAPZ01000001.1"/>
</dbReference>
<dbReference type="InterPro" id="IPR029058">
    <property type="entry name" value="AB_hydrolase_fold"/>
</dbReference>
<dbReference type="PANTHER" id="PTHR22946">
    <property type="entry name" value="DIENELACTONE HYDROLASE DOMAIN-CONTAINING PROTEIN-RELATED"/>
    <property type="match status" value="1"/>
</dbReference>
<dbReference type="Pfam" id="PF12146">
    <property type="entry name" value="Hydrolase_4"/>
    <property type="match status" value="1"/>
</dbReference>
<name>A0A1Y2PFS3_9FLAO</name>
<proteinExistence type="predicted"/>
<protein>
    <recommendedName>
        <fullName evidence="1">Serine aminopeptidase S33 domain-containing protein</fullName>
    </recommendedName>
</protein>
<dbReference type="AlphaFoldDB" id="A0A1Y2PFS3"/>
<keyword evidence="3" id="KW-1185">Reference proteome</keyword>
<dbReference type="OrthoDB" id="9776685at2"/>
<dbReference type="Proteomes" id="UP000194221">
    <property type="component" value="Unassembled WGS sequence"/>
</dbReference>
<sequence length="307" mass="34829">MAPITEEQKATLKAIAQGYITVPANRAPILETPKDYGLDFQNVTFNTEDGIELAAWFIPSEGSNKLIICNHPATLNKYGFPGHQKPWSDFQDIEVKFGKIHKALHDAGYNVLAYDLRNHGESEGTKTRIWGQGFGDEYKDVIAAFDYVKSQDHLKNMTIGLFNPCAGGNAAMHAMTERPDYFDDVKAFVCAQPASINIMSKVALNGMGLSDFFDDFAKEIENNIGVKLEDMTPHKHVQHLKTPMLIAQNKDDVWTIPEDVQTTYDLIPIEEKKLIWIEKGDTRRFIGYNYFGENSEEMIEWFDKYMS</sequence>
<dbReference type="InterPro" id="IPR022742">
    <property type="entry name" value="Hydrolase_4"/>
</dbReference>
<dbReference type="SUPFAM" id="SSF53474">
    <property type="entry name" value="alpha/beta-Hydrolases"/>
    <property type="match status" value="1"/>
</dbReference>
<organism evidence="2 3">
    <name type="scientific">Tenacibaculum holothuriorum</name>
    <dbReference type="NCBI Taxonomy" id="1635173"/>
    <lineage>
        <taxon>Bacteria</taxon>
        <taxon>Pseudomonadati</taxon>
        <taxon>Bacteroidota</taxon>
        <taxon>Flavobacteriia</taxon>
        <taxon>Flavobacteriales</taxon>
        <taxon>Flavobacteriaceae</taxon>
        <taxon>Tenacibaculum</taxon>
    </lineage>
</organism>
<dbReference type="InterPro" id="IPR050261">
    <property type="entry name" value="FrsA_esterase"/>
</dbReference>
<dbReference type="InParanoid" id="A0A1Y2PFS3"/>